<evidence type="ECO:0008006" key="3">
    <source>
        <dbReference type="Google" id="ProtNLM"/>
    </source>
</evidence>
<dbReference type="Proteomes" id="UP001501444">
    <property type="component" value="Unassembled WGS sequence"/>
</dbReference>
<accession>A0ABP5V8Y3</accession>
<dbReference type="EMBL" id="BAAARV010000145">
    <property type="protein sequence ID" value="GAA2396714.1"/>
    <property type="molecule type" value="Genomic_DNA"/>
</dbReference>
<evidence type="ECO:0000313" key="2">
    <source>
        <dbReference type="Proteomes" id="UP001501444"/>
    </source>
</evidence>
<dbReference type="RefSeq" id="WP_344621072.1">
    <property type="nucleotide sequence ID" value="NZ_BAAARV010000145.1"/>
</dbReference>
<gene>
    <name evidence="1" type="ORF">GCM10010170_112870</name>
</gene>
<protein>
    <recommendedName>
        <fullName evidence="3">N-acetyltransferase domain-containing protein</fullName>
    </recommendedName>
</protein>
<proteinExistence type="predicted"/>
<comment type="caution">
    <text evidence="1">The sequence shown here is derived from an EMBL/GenBank/DDBJ whole genome shotgun (WGS) entry which is preliminary data.</text>
</comment>
<keyword evidence="2" id="KW-1185">Reference proteome</keyword>
<organism evidence="1 2">
    <name type="scientific">Dactylosporangium salmoneum</name>
    <dbReference type="NCBI Taxonomy" id="53361"/>
    <lineage>
        <taxon>Bacteria</taxon>
        <taxon>Bacillati</taxon>
        <taxon>Actinomycetota</taxon>
        <taxon>Actinomycetes</taxon>
        <taxon>Micromonosporales</taxon>
        <taxon>Micromonosporaceae</taxon>
        <taxon>Dactylosporangium</taxon>
    </lineage>
</organism>
<reference evidence="2" key="1">
    <citation type="journal article" date="2019" name="Int. J. Syst. Evol. Microbiol.">
        <title>The Global Catalogue of Microorganisms (GCM) 10K type strain sequencing project: providing services to taxonomists for standard genome sequencing and annotation.</title>
        <authorList>
            <consortium name="The Broad Institute Genomics Platform"/>
            <consortium name="The Broad Institute Genome Sequencing Center for Infectious Disease"/>
            <person name="Wu L."/>
            <person name="Ma J."/>
        </authorList>
    </citation>
    <scope>NUCLEOTIDE SEQUENCE [LARGE SCALE GENOMIC DNA]</scope>
    <source>
        <strain evidence="2">JCM 3272</strain>
    </source>
</reference>
<sequence length="58" mass="6394">MGSRAAHRPLLRVDCYAGGDGALVRWYERQGFTATEAFTVTRDDGTEWPGQVLAQPLV</sequence>
<evidence type="ECO:0000313" key="1">
    <source>
        <dbReference type="EMBL" id="GAA2396714.1"/>
    </source>
</evidence>
<name>A0ABP5V8Y3_9ACTN</name>